<evidence type="ECO:0000256" key="1">
    <source>
        <dbReference type="ARBA" id="ARBA00005165"/>
    </source>
</evidence>
<comment type="similarity">
    <text evidence="10 11">Belongs to the thiamine-phosphate synthase family.</text>
</comment>
<dbReference type="InterPro" id="IPR013785">
    <property type="entry name" value="Aldolase_TIM"/>
</dbReference>
<evidence type="ECO:0000313" key="15">
    <source>
        <dbReference type="Proteomes" id="UP000216779"/>
    </source>
</evidence>
<evidence type="ECO:0000256" key="4">
    <source>
        <dbReference type="ARBA" id="ARBA00022723"/>
    </source>
</evidence>
<comment type="function">
    <text evidence="10">Condenses 4-methyl-5-(beta-hydroxyethyl)thiazole monophosphate (THZ-P) and 2-methyl-4-amino-5-hydroxymethyl pyrimidine pyrophosphate (HMP-PP) to form thiamine monophosphate (TMP).</text>
</comment>
<sequence length="264" mass="27866">MAFCLYGNDIDDTTSPIEAGLGWITKFTKDFTNSAALKEQKEKDVKRKLAGFTMIDKGIPRHGYAITDARLMPPSVFLVWAEAALRGGARLLQYRDKSNDTARRLAEARGLRDLCARYGALFVVNDDPALAQSVAAPALHVGEEDAPLDELRRALGEEIVIGVSCYGSVERAQRAVAAGADYVAFGSFFPSSSKPLAPVVDLDVLRQARQALTVPIVAIGGITAANGGALVAAGADSLAIISALFAAPDVEAAARRCAALFADA</sequence>
<comment type="catalytic activity">
    <reaction evidence="7 10 11">
        <text>4-methyl-5-(2-phosphooxyethyl)-thiazole + 4-amino-2-methyl-5-(diphosphooxymethyl)pyrimidine + H(+) = thiamine phosphate + diphosphate</text>
        <dbReference type="Rhea" id="RHEA:22328"/>
        <dbReference type="ChEBI" id="CHEBI:15378"/>
        <dbReference type="ChEBI" id="CHEBI:33019"/>
        <dbReference type="ChEBI" id="CHEBI:37575"/>
        <dbReference type="ChEBI" id="CHEBI:57841"/>
        <dbReference type="ChEBI" id="CHEBI:58296"/>
        <dbReference type="EC" id="2.5.1.3"/>
    </reaction>
</comment>
<dbReference type="SUPFAM" id="SSF103025">
    <property type="entry name" value="Folate-binding domain"/>
    <property type="match status" value="1"/>
</dbReference>
<name>A0A257SNP9_9PROT</name>
<dbReference type="InterPro" id="IPR022998">
    <property type="entry name" value="ThiamineP_synth_TenI"/>
</dbReference>
<comment type="caution">
    <text evidence="14">The sequence shown here is derived from an EMBL/GenBank/DDBJ whole genome shotgun (WGS) entry which is preliminary data.</text>
</comment>
<keyword evidence="2" id="KW-0032">Aminotransferase</keyword>
<keyword evidence="3 10" id="KW-0808">Transferase</keyword>
<dbReference type="Gene3D" id="3.20.20.70">
    <property type="entry name" value="Aldolase class I"/>
    <property type="match status" value="1"/>
</dbReference>
<dbReference type="EMBL" id="NCBC01000615">
    <property type="protein sequence ID" value="OYV74040.1"/>
    <property type="molecule type" value="Genomic_DNA"/>
</dbReference>
<feature type="binding site" evidence="10">
    <location>
        <position position="194"/>
    </location>
    <ligand>
        <name>4-amino-2-methyl-5-(diphosphooxymethyl)pyrimidine</name>
        <dbReference type="ChEBI" id="CHEBI:57841"/>
    </ligand>
</feature>
<dbReference type="GO" id="GO:0008483">
    <property type="term" value="F:transaminase activity"/>
    <property type="evidence" value="ECO:0007669"/>
    <property type="project" value="UniProtKB-KW"/>
</dbReference>
<evidence type="ECO:0000256" key="8">
    <source>
        <dbReference type="ARBA" id="ARBA00047851"/>
    </source>
</evidence>
<dbReference type="CDD" id="cd00564">
    <property type="entry name" value="TMP_TenI"/>
    <property type="match status" value="1"/>
</dbReference>
<dbReference type="FunFam" id="4.10.1250.10:FF:000001">
    <property type="entry name" value="Aminomethyltransferase"/>
    <property type="match status" value="1"/>
</dbReference>
<evidence type="ECO:0000256" key="7">
    <source>
        <dbReference type="ARBA" id="ARBA00047334"/>
    </source>
</evidence>
<feature type="binding site" evidence="10">
    <location>
        <position position="164"/>
    </location>
    <ligand>
        <name>4-amino-2-methyl-5-(diphosphooxymethyl)pyrimidine</name>
        <dbReference type="ChEBI" id="CHEBI:57841"/>
    </ligand>
</feature>
<dbReference type="GO" id="GO:0009229">
    <property type="term" value="P:thiamine diphosphate biosynthetic process"/>
    <property type="evidence" value="ECO:0007669"/>
    <property type="project" value="UniProtKB-UniRule"/>
</dbReference>
<dbReference type="HAMAP" id="MF_00097">
    <property type="entry name" value="TMP_synthase"/>
    <property type="match status" value="1"/>
</dbReference>
<evidence type="ECO:0000256" key="5">
    <source>
        <dbReference type="ARBA" id="ARBA00022842"/>
    </source>
</evidence>
<evidence type="ECO:0000256" key="9">
    <source>
        <dbReference type="ARBA" id="ARBA00047883"/>
    </source>
</evidence>
<dbReference type="EC" id="2.5.1.3" evidence="10"/>
<feature type="binding site" evidence="10">
    <location>
        <position position="145"/>
    </location>
    <ligand>
        <name>Mg(2+)</name>
        <dbReference type="ChEBI" id="CHEBI:18420"/>
    </ligand>
</feature>
<dbReference type="InterPro" id="IPR036206">
    <property type="entry name" value="ThiamineP_synth_sf"/>
</dbReference>
<dbReference type="GO" id="GO:0009228">
    <property type="term" value="P:thiamine biosynthetic process"/>
    <property type="evidence" value="ECO:0007669"/>
    <property type="project" value="UniProtKB-KW"/>
</dbReference>
<feature type="binding site" evidence="10">
    <location>
        <begin position="241"/>
        <end position="242"/>
    </location>
    <ligand>
        <name>2-[(2R,5Z)-2-carboxy-4-methylthiazol-5(2H)-ylidene]ethyl phosphate</name>
        <dbReference type="ChEBI" id="CHEBI:62899"/>
    </ligand>
</feature>
<evidence type="ECO:0000256" key="2">
    <source>
        <dbReference type="ARBA" id="ARBA00022576"/>
    </source>
</evidence>
<evidence type="ECO:0000256" key="11">
    <source>
        <dbReference type="RuleBase" id="RU003826"/>
    </source>
</evidence>
<evidence type="ECO:0000313" key="14">
    <source>
        <dbReference type="EMBL" id="OYV74040.1"/>
    </source>
</evidence>
<dbReference type="PANTHER" id="PTHR20857">
    <property type="entry name" value="THIAMINE-PHOSPHATE PYROPHOSPHORYLASE"/>
    <property type="match status" value="1"/>
</dbReference>
<feature type="binding site" evidence="10">
    <location>
        <position position="221"/>
    </location>
    <ligand>
        <name>2-[(2R,5Z)-2-carboxy-4-methylthiazol-5(2H)-ylidene]ethyl phosphate</name>
        <dbReference type="ChEBI" id="CHEBI:62899"/>
    </ligand>
</feature>
<evidence type="ECO:0000256" key="6">
    <source>
        <dbReference type="ARBA" id="ARBA00022977"/>
    </source>
</evidence>
<accession>A0A257SNP9</accession>
<gene>
    <name evidence="10" type="primary">thiE</name>
    <name evidence="14" type="ORF">B7Z70_12490</name>
</gene>
<comment type="catalytic activity">
    <reaction evidence="8 10 11">
        <text>2-(2-carboxy-4-methylthiazol-5-yl)ethyl phosphate + 4-amino-2-methyl-5-(diphosphooxymethyl)pyrimidine + 2 H(+) = thiamine phosphate + CO2 + diphosphate</text>
        <dbReference type="Rhea" id="RHEA:47848"/>
        <dbReference type="ChEBI" id="CHEBI:15378"/>
        <dbReference type="ChEBI" id="CHEBI:16526"/>
        <dbReference type="ChEBI" id="CHEBI:33019"/>
        <dbReference type="ChEBI" id="CHEBI:37575"/>
        <dbReference type="ChEBI" id="CHEBI:57841"/>
        <dbReference type="ChEBI" id="CHEBI:62890"/>
        <dbReference type="EC" id="2.5.1.3"/>
    </reaction>
</comment>
<feature type="binding site" evidence="10">
    <location>
        <position position="126"/>
    </location>
    <ligand>
        <name>Mg(2+)</name>
        <dbReference type="ChEBI" id="CHEBI:18420"/>
    </ligand>
</feature>
<dbReference type="SUPFAM" id="SSF51391">
    <property type="entry name" value="Thiamin phosphate synthase"/>
    <property type="match status" value="1"/>
</dbReference>
<keyword evidence="4 10" id="KW-0479">Metal-binding</keyword>
<protein>
    <recommendedName>
        <fullName evidence="10">Thiamine-phosphate synthase</fullName>
        <shortName evidence="10">TP synthase</shortName>
        <shortName evidence="10">TPS</shortName>
        <ecNumber evidence="10">2.5.1.3</ecNumber>
    </recommendedName>
    <alternativeName>
        <fullName evidence="10">Thiamine-phosphate pyrophosphorylase</fullName>
        <shortName evidence="10">TMP pyrophosphorylase</shortName>
        <shortName evidence="10">TMP-PPase</shortName>
    </alternativeName>
</protein>
<keyword evidence="6 10" id="KW-0784">Thiamine biosynthesis</keyword>
<dbReference type="GO" id="GO:0004789">
    <property type="term" value="F:thiamine-phosphate diphosphorylase activity"/>
    <property type="evidence" value="ECO:0007669"/>
    <property type="project" value="UniProtKB-UniRule"/>
</dbReference>
<feature type="binding site" evidence="10">
    <location>
        <begin position="191"/>
        <end position="193"/>
    </location>
    <ligand>
        <name>2-[(2R,5Z)-2-carboxy-4-methylthiazol-5(2H)-ylidene]ethyl phosphate</name>
        <dbReference type="ChEBI" id="CHEBI:62899"/>
    </ligand>
</feature>
<dbReference type="AlphaFoldDB" id="A0A257SNP9"/>
<dbReference type="GO" id="GO:0000287">
    <property type="term" value="F:magnesium ion binding"/>
    <property type="evidence" value="ECO:0007669"/>
    <property type="project" value="UniProtKB-UniRule"/>
</dbReference>
<dbReference type="Gene3D" id="4.10.1250.10">
    <property type="entry name" value="Aminomethyltransferase fragment"/>
    <property type="match status" value="1"/>
</dbReference>
<comment type="catalytic activity">
    <reaction evidence="9 10 11">
        <text>2-[(2R,5Z)-2-carboxy-4-methylthiazol-5(2H)-ylidene]ethyl phosphate + 4-amino-2-methyl-5-(diphosphooxymethyl)pyrimidine + 2 H(+) = thiamine phosphate + CO2 + diphosphate</text>
        <dbReference type="Rhea" id="RHEA:47844"/>
        <dbReference type="ChEBI" id="CHEBI:15378"/>
        <dbReference type="ChEBI" id="CHEBI:16526"/>
        <dbReference type="ChEBI" id="CHEBI:33019"/>
        <dbReference type="ChEBI" id="CHEBI:37575"/>
        <dbReference type="ChEBI" id="CHEBI:57841"/>
        <dbReference type="ChEBI" id="CHEBI:62899"/>
        <dbReference type="EC" id="2.5.1.3"/>
    </reaction>
</comment>
<dbReference type="InterPro" id="IPR034291">
    <property type="entry name" value="TMP_synthase"/>
</dbReference>
<organism evidence="14 15">
    <name type="scientific">Acidithiobacillus ferrivorans</name>
    <dbReference type="NCBI Taxonomy" id="160808"/>
    <lineage>
        <taxon>Bacteria</taxon>
        <taxon>Pseudomonadati</taxon>
        <taxon>Pseudomonadota</taxon>
        <taxon>Acidithiobacillia</taxon>
        <taxon>Acidithiobacillales</taxon>
        <taxon>Acidithiobacillaceae</taxon>
        <taxon>Acidithiobacillus</taxon>
    </lineage>
</organism>
<dbReference type="Proteomes" id="UP000216779">
    <property type="component" value="Unassembled WGS sequence"/>
</dbReference>
<comment type="cofactor">
    <cofactor evidence="10">
        <name>Mg(2+)</name>
        <dbReference type="ChEBI" id="CHEBI:18420"/>
    </cofactor>
    <text evidence="10">Binds 1 Mg(2+) ion per subunit.</text>
</comment>
<dbReference type="GO" id="GO:0005737">
    <property type="term" value="C:cytoplasm"/>
    <property type="evidence" value="ECO:0007669"/>
    <property type="project" value="TreeGrafter"/>
</dbReference>
<feature type="binding site" evidence="10">
    <location>
        <begin position="93"/>
        <end position="97"/>
    </location>
    <ligand>
        <name>4-amino-2-methyl-5-(diphosphooxymethyl)pyrimidine</name>
        <dbReference type="ChEBI" id="CHEBI:57841"/>
    </ligand>
</feature>
<feature type="domain" description="Thiamine phosphate synthase/TenI" evidence="13">
    <location>
        <begin position="64"/>
        <end position="244"/>
    </location>
</feature>
<keyword evidence="5 10" id="KW-0460">Magnesium</keyword>
<feature type="binding site" evidence="10">
    <location>
        <position position="125"/>
    </location>
    <ligand>
        <name>4-amino-2-methyl-5-(diphosphooxymethyl)pyrimidine</name>
        <dbReference type="ChEBI" id="CHEBI:57841"/>
    </ligand>
</feature>
<reference evidence="14 15" key="1">
    <citation type="submission" date="2017-03" db="EMBL/GenBank/DDBJ databases">
        <title>Lifting the veil on microbial sulfur biogeochemistry in mining wastewaters.</title>
        <authorList>
            <person name="Kantor R.S."/>
            <person name="Colenbrander Nelson T."/>
            <person name="Marshall S."/>
            <person name="Bennett D."/>
            <person name="Apte S."/>
            <person name="Camacho D."/>
            <person name="Thomas B.C."/>
            <person name="Warren L.A."/>
            <person name="Banfield J.F."/>
        </authorList>
    </citation>
    <scope>NUCLEOTIDE SEQUENCE [LARGE SCALE GENOMIC DNA]</scope>
    <source>
        <strain evidence="14">21-59-9</strain>
    </source>
</reference>
<dbReference type="PANTHER" id="PTHR20857:SF15">
    <property type="entry name" value="THIAMINE-PHOSPHATE SYNTHASE"/>
    <property type="match status" value="1"/>
</dbReference>
<evidence type="ECO:0000256" key="10">
    <source>
        <dbReference type="HAMAP-Rule" id="MF_00097"/>
    </source>
</evidence>
<evidence type="ECO:0000256" key="3">
    <source>
        <dbReference type="ARBA" id="ARBA00022679"/>
    </source>
</evidence>
<dbReference type="UniPathway" id="UPA00060">
    <property type="reaction ID" value="UER00141"/>
</dbReference>
<evidence type="ECO:0000256" key="12">
    <source>
        <dbReference type="RuleBase" id="RU004253"/>
    </source>
</evidence>
<dbReference type="Pfam" id="PF02581">
    <property type="entry name" value="TMP-TENI"/>
    <property type="match status" value="1"/>
</dbReference>
<comment type="pathway">
    <text evidence="1 10 12">Cofactor biosynthesis; thiamine diphosphate biosynthesis; thiamine phosphate from 4-amino-2-methyl-5-diphosphomethylpyrimidine and 4-methyl-5-(2-phosphoethyl)-thiazole: step 1/1.</text>
</comment>
<evidence type="ECO:0000259" key="13">
    <source>
        <dbReference type="Pfam" id="PF02581"/>
    </source>
</evidence>
<proteinExistence type="inferred from homology"/>
<dbReference type="NCBIfam" id="TIGR00693">
    <property type="entry name" value="thiE"/>
    <property type="match status" value="1"/>
</dbReference>